<feature type="transmembrane region" description="Helical" evidence="4">
    <location>
        <begin position="361"/>
        <end position="379"/>
    </location>
</feature>
<reference evidence="6 7" key="1">
    <citation type="journal article" date="2016" name="Microbes Environ.">
        <title>Phylogenetically diverse aerobic anoxygenic phototrophic bacteria isolated from epilithic biofilms in Tama river, Japan.</title>
        <authorList>
            <person name="Hirose S."/>
            <person name="Matsuura K."/>
            <person name="Haruta S."/>
        </authorList>
    </citation>
    <scope>NUCLEOTIDE SEQUENCE [LARGE SCALE GENOMIC DNA]</scope>
    <source>
        <strain evidence="6 7">S08</strain>
    </source>
</reference>
<dbReference type="Pfam" id="PF07690">
    <property type="entry name" value="MFS_1"/>
    <property type="match status" value="1"/>
</dbReference>
<dbReference type="EMBL" id="AP025637">
    <property type="protein sequence ID" value="BDG74940.1"/>
    <property type="molecule type" value="Genomic_DNA"/>
</dbReference>
<feature type="transmembrane region" description="Helical" evidence="4">
    <location>
        <begin position="210"/>
        <end position="230"/>
    </location>
</feature>
<dbReference type="RefSeq" id="WP_244457043.1">
    <property type="nucleotide sequence ID" value="NZ_AP025637.1"/>
</dbReference>
<feature type="transmembrane region" description="Helical" evidence="4">
    <location>
        <begin position="98"/>
        <end position="122"/>
    </location>
</feature>
<organism evidence="6 7">
    <name type="scientific">Roseomonas fluvialis</name>
    <dbReference type="NCBI Taxonomy" id="1750527"/>
    <lineage>
        <taxon>Bacteria</taxon>
        <taxon>Pseudomonadati</taxon>
        <taxon>Pseudomonadota</taxon>
        <taxon>Alphaproteobacteria</taxon>
        <taxon>Acetobacterales</taxon>
        <taxon>Roseomonadaceae</taxon>
        <taxon>Roseomonas</taxon>
    </lineage>
</organism>
<evidence type="ECO:0000256" key="4">
    <source>
        <dbReference type="SAM" id="Phobius"/>
    </source>
</evidence>
<feature type="transmembrane region" description="Helical" evidence="4">
    <location>
        <begin position="236"/>
        <end position="258"/>
    </location>
</feature>
<feature type="transmembrane region" description="Helical" evidence="4">
    <location>
        <begin position="75"/>
        <end position="92"/>
    </location>
</feature>
<accession>A0ABM7YA21</accession>
<dbReference type="InterPro" id="IPR011701">
    <property type="entry name" value="MFS"/>
</dbReference>
<feature type="transmembrane region" description="Helical" evidence="4">
    <location>
        <begin position="159"/>
        <end position="179"/>
    </location>
</feature>
<name>A0ABM7YA21_9PROT</name>
<keyword evidence="1 4" id="KW-0812">Transmembrane</keyword>
<dbReference type="PROSITE" id="PS50850">
    <property type="entry name" value="MFS"/>
    <property type="match status" value="1"/>
</dbReference>
<evidence type="ECO:0000256" key="3">
    <source>
        <dbReference type="ARBA" id="ARBA00023136"/>
    </source>
</evidence>
<feature type="transmembrane region" description="Helical" evidence="4">
    <location>
        <begin position="45"/>
        <end position="63"/>
    </location>
</feature>
<keyword evidence="7" id="KW-1185">Reference proteome</keyword>
<keyword evidence="2 4" id="KW-1133">Transmembrane helix</keyword>
<keyword evidence="3 4" id="KW-0472">Membrane</keyword>
<evidence type="ECO:0000256" key="2">
    <source>
        <dbReference type="ARBA" id="ARBA00022989"/>
    </source>
</evidence>
<dbReference type="SUPFAM" id="SSF103473">
    <property type="entry name" value="MFS general substrate transporter"/>
    <property type="match status" value="1"/>
</dbReference>
<protein>
    <submittedName>
        <fullName evidence="6">MFS transporter</fullName>
    </submittedName>
</protein>
<dbReference type="InterPro" id="IPR020846">
    <property type="entry name" value="MFS_dom"/>
</dbReference>
<sequence>MATSRPLTVSVLGTTQTLSWASSYYIPAILAAPIAAEFGVSRATIFGVFSGALLLTAFLGPMAGRAIDRRGGRDVLAVSNIVFAVGLLMMGLSPGPVVFGLAWAVMGVAMAMGLYDAAFATLAGLYGKEARNSITGITLIAGFASTVGWPATALMEAEWGWRGACLGWAALHVVLGLPLNRLLVPRAPPPERASAAAGDAGPPPRMRDMALIAFVLATAGFSAAALGAHLPGLLQAAGATAVAAVAAGALLGPAQVAARILEFTFLRKVSPLVSARIAASLHPIAVVVLLAGGAPMAAVFVLIHGAGNGMLTITRGTLPLAVFGPVGYGQRQGFITAPARAAQALAPFGFGLLVDAVGAQALWLTAGLGAVAVAALFALRMPAR</sequence>
<dbReference type="Gene3D" id="1.20.1250.20">
    <property type="entry name" value="MFS general substrate transporter like domains"/>
    <property type="match status" value="1"/>
</dbReference>
<gene>
    <name evidence="6" type="ORF">Rmf_48690</name>
</gene>
<dbReference type="InterPro" id="IPR036259">
    <property type="entry name" value="MFS_trans_sf"/>
</dbReference>
<feature type="transmembrane region" description="Helical" evidence="4">
    <location>
        <begin position="134"/>
        <end position="153"/>
    </location>
</feature>
<evidence type="ECO:0000256" key="1">
    <source>
        <dbReference type="ARBA" id="ARBA00022692"/>
    </source>
</evidence>
<feature type="transmembrane region" description="Helical" evidence="4">
    <location>
        <begin position="279"/>
        <end position="303"/>
    </location>
</feature>
<evidence type="ECO:0000313" key="6">
    <source>
        <dbReference type="EMBL" id="BDG74940.1"/>
    </source>
</evidence>
<dbReference type="Proteomes" id="UP000831327">
    <property type="component" value="Chromosome"/>
</dbReference>
<evidence type="ECO:0000259" key="5">
    <source>
        <dbReference type="PROSITE" id="PS50850"/>
    </source>
</evidence>
<evidence type="ECO:0000313" key="7">
    <source>
        <dbReference type="Proteomes" id="UP000831327"/>
    </source>
</evidence>
<proteinExistence type="predicted"/>
<feature type="domain" description="Major facilitator superfamily (MFS) profile" evidence="5">
    <location>
        <begin position="8"/>
        <end position="384"/>
    </location>
</feature>